<evidence type="ECO:0000313" key="2">
    <source>
        <dbReference type="EMBL" id="GAQ81500.1"/>
    </source>
</evidence>
<dbReference type="STRING" id="105231.A0A1Y1HS94"/>
<dbReference type="SUPFAM" id="SSF141130">
    <property type="entry name" value="Acetamidase/Formamidase-like"/>
    <property type="match status" value="1"/>
</dbReference>
<dbReference type="AlphaFoldDB" id="A0A1Y1HS94"/>
<evidence type="ECO:0000313" key="3">
    <source>
        <dbReference type="Proteomes" id="UP000054558"/>
    </source>
</evidence>
<feature type="chain" id="PRO_5012395063" evidence="1">
    <location>
        <begin position="22"/>
        <end position="576"/>
    </location>
</feature>
<dbReference type="Gene3D" id="3.10.28.20">
    <property type="entry name" value="Acetamidase/Formamidase-like domains"/>
    <property type="match status" value="1"/>
</dbReference>
<reference evidence="2 3" key="1">
    <citation type="journal article" date="2014" name="Nat. Commun.">
        <title>Klebsormidium flaccidum genome reveals primary factors for plant terrestrial adaptation.</title>
        <authorList>
            <person name="Hori K."/>
            <person name="Maruyama F."/>
            <person name="Fujisawa T."/>
            <person name="Togashi T."/>
            <person name="Yamamoto N."/>
            <person name="Seo M."/>
            <person name="Sato S."/>
            <person name="Yamada T."/>
            <person name="Mori H."/>
            <person name="Tajima N."/>
            <person name="Moriyama T."/>
            <person name="Ikeuchi M."/>
            <person name="Watanabe M."/>
            <person name="Wada H."/>
            <person name="Kobayashi K."/>
            <person name="Saito M."/>
            <person name="Masuda T."/>
            <person name="Sasaki-Sekimoto Y."/>
            <person name="Mashiguchi K."/>
            <person name="Awai K."/>
            <person name="Shimojima M."/>
            <person name="Masuda S."/>
            <person name="Iwai M."/>
            <person name="Nobusawa T."/>
            <person name="Narise T."/>
            <person name="Kondo S."/>
            <person name="Saito H."/>
            <person name="Sato R."/>
            <person name="Murakawa M."/>
            <person name="Ihara Y."/>
            <person name="Oshima-Yamada Y."/>
            <person name="Ohtaka K."/>
            <person name="Satoh M."/>
            <person name="Sonobe K."/>
            <person name="Ishii M."/>
            <person name="Ohtani R."/>
            <person name="Kanamori-Sato M."/>
            <person name="Honoki R."/>
            <person name="Miyazaki D."/>
            <person name="Mochizuki H."/>
            <person name="Umetsu J."/>
            <person name="Higashi K."/>
            <person name="Shibata D."/>
            <person name="Kamiya Y."/>
            <person name="Sato N."/>
            <person name="Nakamura Y."/>
            <person name="Tabata S."/>
            <person name="Ida S."/>
            <person name="Kurokawa K."/>
            <person name="Ohta H."/>
        </authorList>
    </citation>
    <scope>NUCLEOTIDE SEQUENCE [LARGE SCALE GENOMIC DNA]</scope>
    <source>
        <strain evidence="2 3">NIES-2285</strain>
    </source>
</reference>
<feature type="signal peptide" evidence="1">
    <location>
        <begin position="1"/>
        <end position="21"/>
    </location>
</feature>
<protein>
    <submittedName>
        <fullName evidence="2">Acetamidase/formamidase</fullName>
    </submittedName>
</protein>
<proteinExistence type="predicted"/>
<dbReference type="InterPro" id="IPR004304">
    <property type="entry name" value="FmdA_AmdA"/>
</dbReference>
<keyword evidence="1" id="KW-0732">Signal</keyword>
<dbReference type="PANTHER" id="PTHR31891">
    <property type="entry name" value="FORMAMIDASE C869.04-RELATED"/>
    <property type="match status" value="1"/>
</dbReference>
<dbReference type="GO" id="GO:0016811">
    <property type="term" value="F:hydrolase activity, acting on carbon-nitrogen (but not peptide) bonds, in linear amides"/>
    <property type="evidence" value="ECO:0007669"/>
    <property type="project" value="InterPro"/>
</dbReference>
<accession>A0A1Y1HS94</accession>
<dbReference type="EMBL" id="DF237031">
    <property type="protein sequence ID" value="GAQ81500.1"/>
    <property type="molecule type" value="Genomic_DNA"/>
</dbReference>
<sequence>MASLCAAGALALLLLVTVAHAQDICTQPSTTYLAANSKTVIHGVFSPTFAPVAHVKSGDTLVAECVTTNSNADYPKFVKGDPGVEDIFYWPNGVSKLNKSVPQYPNSGGHFLTGPVQVCGAEPGDVLKVEILDVVPRPNPSTGRTWGMNYQGASYTKDYIGTRFGDYNFTQDNYTQIVYEVLSDEFGDWVEPVYMVEVPKYIGPDGKDGTFFNGSVAMMPFPTNVGVPPADFVPSLFQDPRTFPAENVTYPPGFQSSLADGATLKYIDTATLNWRVPQRQHYGVFGVTPANAAKYQATAVNGSLGAGSAPPSKFGGNMDQIRVAKGTTVYLTVQIPGAGWTFGDCHAAEGDGETSSSAVEASNTGTFRFTLIKKADLTPGLASLTGPLLETKEYFHLQGFSYEDYIEEVPVPSKVGNASLGEDLNKPMRTATGKLATSNFVLPVPVPSKVGNASLGEDLNKPMKDCYKKTRNFLMDSFNLEERETLALMSVGVDFGITEVVDGVWGIHSTIPKLAFSRRYATKTQGNTPVGGPISLRKLQSAKPSAREVFNPTYDELVEAYTKMHGEVSFNRGPRN</sequence>
<gene>
    <name evidence="2" type="ORF">KFL_000820070</name>
</gene>
<evidence type="ECO:0000256" key="1">
    <source>
        <dbReference type="SAM" id="SignalP"/>
    </source>
</evidence>
<dbReference type="Proteomes" id="UP000054558">
    <property type="component" value="Unassembled WGS sequence"/>
</dbReference>
<dbReference type="Gene3D" id="2.60.120.580">
    <property type="entry name" value="Acetamidase/Formamidase-like domains"/>
    <property type="match status" value="2"/>
</dbReference>
<dbReference type="PANTHER" id="PTHR31891:SF1">
    <property type="entry name" value="FORMAMIDASE C869.04-RELATED"/>
    <property type="match status" value="1"/>
</dbReference>
<dbReference type="OrthoDB" id="506331at2759"/>
<keyword evidence="3" id="KW-1185">Reference proteome</keyword>
<name>A0A1Y1HS94_KLENI</name>
<organism evidence="2 3">
    <name type="scientific">Klebsormidium nitens</name>
    <name type="common">Green alga</name>
    <name type="synonym">Ulothrix nitens</name>
    <dbReference type="NCBI Taxonomy" id="105231"/>
    <lineage>
        <taxon>Eukaryota</taxon>
        <taxon>Viridiplantae</taxon>
        <taxon>Streptophyta</taxon>
        <taxon>Klebsormidiophyceae</taxon>
        <taxon>Klebsormidiales</taxon>
        <taxon>Klebsormidiaceae</taxon>
        <taxon>Klebsormidium</taxon>
    </lineage>
</organism>
<dbReference type="Pfam" id="PF03069">
    <property type="entry name" value="FmdA_AmdA"/>
    <property type="match status" value="2"/>
</dbReference>